<evidence type="ECO:0000313" key="5">
    <source>
        <dbReference type="RefSeq" id="XP_022635018.1"/>
    </source>
</evidence>
<dbReference type="RefSeq" id="XP_022635018.1">
    <property type="nucleotide sequence ID" value="XM_022779297.1"/>
</dbReference>
<reference evidence="2" key="1">
    <citation type="journal article" date="2014" name="Nat. Commun.">
        <title>Genome sequence of mungbean and insights into evolution within Vigna species.</title>
        <authorList>
            <person name="Kang Y.J."/>
            <person name="Kim S.K."/>
            <person name="Kim M.Y."/>
            <person name="Lestari P."/>
            <person name="Kim K.H."/>
            <person name="Ha B.K."/>
            <person name="Jun T.H."/>
            <person name="Hwang W.J."/>
            <person name="Lee T."/>
            <person name="Lee J."/>
            <person name="Shim S."/>
            <person name="Yoon M.Y."/>
            <person name="Jang Y.E."/>
            <person name="Han K.S."/>
            <person name="Taeprayoon P."/>
            <person name="Yoon N."/>
            <person name="Somta P."/>
            <person name="Tanya P."/>
            <person name="Kim K.S."/>
            <person name="Gwag J.G."/>
            <person name="Moon J.K."/>
            <person name="Lee Y.H."/>
            <person name="Park B.S."/>
            <person name="Bombarely A."/>
            <person name="Doyle J.J."/>
            <person name="Jackson S.A."/>
            <person name="Schafleitner R."/>
            <person name="Srinives P."/>
            <person name="Varshney R.K."/>
            <person name="Lee S.H."/>
        </authorList>
    </citation>
    <scope>NUCLEOTIDE SEQUENCE [LARGE SCALE GENOMIC DNA]</scope>
    <source>
        <strain evidence="2">cv. VC1973A</strain>
    </source>
</reference>
<feature type="compositionally biased region" description="Basic and acidic residues" evidence="1">
    <location>
        <begin position="545"/>
        <end position="556"/>
    </location>
</feature>
<feature type="region of interest" description="Disordered" evidence="1">
    <location>
        <begin position="731"/>
        <end position="772"/>
    </location>
</feature>
<dbReference type="Proteomes" id="UP000087766">
    <property type="component" value="Chromosome 3"/>
</dbReference>
<accession>A0A1S3TLY6</accession>
<evidence type="ECO:0000313" key="3">
    <source>
        <dbReference type="RefSeq" id="XP_014494787.2"/>
    </source>
</evidence>
<organism evidence="2 4">
    <name type="scientific">Vigna radiata var. radiata</name>
    <name type="common">Mung bean</name>
    <name type="synonym">Phaseolus aureus</name>
    <dbReference type="NCBI Taxonomy" id="3916"/>
    <lineage>
        <taxon>Eukaryota</taxon>
        <taxon>Viridiplantae</taxon>
        <taxon>Streptophyta</taxon>
        <taxon>Embryophyta</taxon>
        <taxon>Tracheophyta</taxon>
        <taxon>Spermatophyta</taxon>
        <taxon>Magnoliopsida</taxon>
        <taxon>eudicotyledons</taxon>
        <taxon>Gunneridae</taxon>
        <taxon>Pentapetalae</taxon>
        <taxon>rosids</taxon>
        <taxon>fabids</taxon>
        <taxon>Fabales</taxon>
        <taxon>Fabaceae</taxon>
        <taxon>Papilionoideae</taxon>
        <taxon>50 kb inversion clade</taxon>
        <taxon>NPAAA clade</taxon>
        <taxon>indigoferoid/millettioid clade</taxon>
        <taxon>Phaseoleae</taxon>
        <taxon>Vigna</taxon>
    </lineage>
</organism>
<dbReference type="PANTHER" id="PTHR34560:SF1">
    <property type="entry name" value="START DOMAIN-CONTAINING PROTEIN"/>
    <property type="match status" value="1"/>
</dbReference>
<evidence type="ECO:0000256" key="1">
    <source>
        <dbReference type="SAM" id="MobiDB-lite"/>
    </source>
</evidence>
<evidence type="ECO:0000313" key="2">
    <source>
        <dbReference type="Proteomes" id="UP000087766"/>
    </source>
</evidence>
<dbReference type="STRING" id="3916.A0A1S3TLY6"/>
<dbReference type="RefSeq" id="XP_014494788.2">
    <property type="nucleotide sequence ID" value="XM_014639302.2"/>
</dbReference>
<name>A0A1S3TLY6_VIGRR</name>
<keyword evidence="2" id="KW-1185">Reference proteome</keyword>
<feature type="compositionally biased region" description="Polar residues" evidence="1">
    <location>
        <begin position="486"/>
        <end position="499"/>
    </location>
</feature>
<dbReference type="RefSeq" id="XP_014494787.2">
    <property type="nucleotide sequence ID" value="XM_014639301.2"/>
</dbReference>
<feature type="region of interest" description="Disordered" evidence="1">
    <location>
        <begin position="538"/>
        <end position="569"/>
    </location>
</feature>
<dbReference type="PANTHER" id="PTHR34560">
    <property type="entry name" value="POLYKETIDE CYCLASE/DEHYDRASE/LIPID TRANSPORT SUPERFAMILY PROTEIN"/>
    <property type="match status" value="1"/>
</dbReference>
<dbReference type="OrthoDB" id="17317at2759"/>
<dbReference type="GeneID" id="106756746"/>
<proteinExistence type="predicted"/>
<feature type="region of interest" description="Disordered" evidence="1">
    <location>
        <begin position="468"/>
        <end position="523"/>
    </location>
</feature>
<dbReference type="KEGG" id="vra:106756746"/>
<dbReference type="SUPFAM" id="SSF55961">
    <property type="entry name" value="Bet v1-like"/>
    <property type="match status" value="1"/>
</dbReference>
<sequence>MVKKGNIVQYRERLDKSLALPDLTDEQILKTLVKSQLQRSCSKVEIEGCNEKLVETKTKEIYDFLSMLRSASGDNSAGSSTSRSDWKLKQDTEDFRVMYREGPEGTPFHTLLVEGYVDGPLDLSLCLSWESFLYKKWWPQFTIPSFKVLVSERLKRVQIGEHISLVRMKVPWPLSTREAIVHYYLFEYFQDDLVVVLLNTVSESTSIDNFNMDAIPEAKDVVRIDLLGGYAMQKVTSERSYFRIIGNLDIKLDFVPPTLINFISRQLIGSGFRLYQKAVASMLGNHKDKDISKALEDPLYVRIREALVIGEELKQDASFVPAEGLIQSEQNGVKDKDISCEYMSNQRAGGEEDVEAGCEEIVRVEEDVNKVLEVPFEEGDSLSVLINGEIEADNEEIEKEMIRVSEIPTEKKDSGSVLKDKMNGHVRSDVRRALETIERVISTVKEHGFHSRMPTSNSAKPIPVCLKEEDSVKESSSNIREETSEESGTIQSLRQTEINPNLKEVNHKKVAPASADHNLSRPVEVNQIDSYSLKNGTTVQDISSEDMKKSTREIRRQNPKRSVRSRSLGEQVAKATIKKGNLGAQTVKAKMGWVWSDDNSDDLRRDISSEGCSTTRVVKAQCRTEEVESGKFVRKCEKTEELLRNCIGKPVEVLQSNKEYTEEDITDEVLKGRSVPSSSSDRGVFDFPGLRNDIEVMERNLFHGLSRFLESAEEMTNDFFDVFGKSPRIFDAESSSPSVKREIPIASRPEAYPKTQQKESGDTDYVSVAQDV</sequence>
<gene>
    <name evidence="3 4 5" type="primary">LOC106756746</name>
</gene>
<dbReference type="AlphaFoldDB" id="A0A1S3TLY6"/>
<dbReference type="InterPro" id="IPR023393">
    <property type="entry name" value="START-like_dom_sf"/>
</dbReference>
<reference evidence="3 4" key="2">
    <citation type="submission" date="2025-04" db="UniProtKB">
        <authorList>
            <consortium name="RefSeq"/>
        </authorList>
    </citation>
    <scope>IDENTIFICATION</scope>
    <source>
        <tissue evidence="3 4">Leaf</tissue>
    </source>
</reference>
<dbReference type="Gene3D" id="3.30.530.20">
    <property type="match status" value="1"/>
</dbReference>
<protein>
    <submittedName>
        <fullName evidence="3 4">Uncharacterized protein LOC106756746</fullName>
    </submittedName>
</protein>
<evidence type="ECO:0000313" key="4">
    <source>
        <dbReference type="RefSeq" id="XP_014494788.2"/>
    </source>
</evidence>